<keyword evidence="15" id="KW-1185">Reference proteome</keyword>
<keyword evidence="3 12" id="KW-0479">Metal-binding</keyword>
<dbReference type="InterPro" id="IPR040498">
    <property type="entry name" value="PriA_CRR"/>
</dbReference>
<dbReference type="InterPro" id="IPR014001">
    <property type="entry name" value="Helicase_ATP-bd"/>
</dbReference>
<dbReference type="CDD" id="cd18804">
    <property type="entry name" value="SF2_C_priA"/>
    <property type="match status" value="1"/>
</dbReference>
<organism evidence="14 15">
    <name type="scientific">Leptolinea tardivitalis</name>
    <dbReference type="NCBI Taxonomy" id="229920"/>
    <lineage>
        <taxon>Bacteria</taxon>
        <taxon>Bacillati</taxon>
        <taxon>Chloroflexota</taxon>
        <taxon>Anaerolineae</taxon>
        <taxon>Anaerolineales</taxon>
        <taxon>Anaerolineaceae</taxon>
        <taxon>Leptolinea</taxon>
    </lineage>
</organism>
<dbReference type="EC" id="5.6.2.4" evidence="12"/>
<evidence type="ECO:0000256" key="11">
    <source>
        <dbReference type="ARBA" id="ARBA00048988"/>
    </source>
</evidence>
<reference evidence="14 15" key="1">
    <citation type="submission" date="2015-07" db="EMBL/GenBank/DDBJ databases">
        <title>Genome sequence of Leptolinea tardivitalis DSM 16556.</title>
        <authorList>
            <person name="Hemp J."/>
            <person name="Ward L.M."/>
            <person name="Pace L.A."/>
            <person name="Fischer W.W."/>
        </authorList>
    </citation>
    <scope>NUCLEOTIDE SEQUENCE [LARGE SCALE GENOMIC DNA]</scope>
    <source>
        <strain evidence="14 15">YMTK-2</strain>
    </source>
</reference>
<comment type="similarity">
    <text evidence="12">Belongs to the helicase family. PriA subfamily.</text>
</comment>
<name>A0A0P6XHR7_9CHLR</name>
<keyword evidence="6 12" id="KW-0347">Helicase</keyword>
<keyword evidence="7 12" id="KW-0862">Zinc</keyword>
<comment type="subunit">
    <text evidence="12">Component of the replication restart primosome.</text>
</comment>
<dbReference type="GO" id="GO:1990077">
    <property type="term" value="C:primosome complex"/>
    <property type="evidence" value="ECO:0007669"/>
    <property type="project" value="UniProtKB-UniRule"/>
</dbReference>
<dbReference type="HAMAP" id="MF_00983">
    <property type="entry name" value="PriA"/>
    <property type="match status" value="1"/>
</dbReference>
<comment type="caution">
    <text evidence="14">The sequence shown here is derived from an EMBL/GenBank/DDBJ whole genome shotgun (WGS) entry which is preliminary data.</text>
</comment>
<keyword evidence="8 12" id="KW-0067">ATP-binding</keyword>
<accession>A0A0P6XHR7</accession>
<feature type="binding site" evidence="12">
    <location>
        <position position="565"/>
    </location>
    <ligand>
        <name>Zn(2+)</name>
        <dbReference type="ChEBI" id="CHEBI:29105"/>
        <label>2</label>
    </ligand>
</feature>
<dbReference type="GO" id="GO:0006269">
    <property type="term" value="P:DNA replication, synthesis of primer"/>
    <property type="evidence" value="ECO:0007669"/>
    <property type="project" value="UniProtKB-KW"/>
</dbReference>
<dbReference type="Pfam" id="PF17764">
    <property type="entry name" value="PriA_3primeBD"/>
    <property type="match status" value="1"/>
</dbReference>
<evidence type="ECO:0000256" key="4">
    <source>
        <dbReference type="ARBA" id="ARBA00022741"/>
    </source>
</evidence>
<dbReference type="GO" id="GO:0003677">
    <property type="term" value="F:DNA binding"/>
    <property type="evidence" value="ECO:0007669"/>
    <property type="project" value="UniProtKB-UniRule"/>
</dbReference>
<comment type="catalytic activity">
    <reaction evidence="12">
        <text>Couples ATP hydrolysis with the unwinding of duplex DNA by translocating in the 3'-5' direction.</text>
        <dbReference type="EC" id="5.6.2.4"/>
    </reaction>
</comment>
<dbReference type="OrthoDB" id="9759544at2"/>
<dbReference type="RefSeq" id="WP_062422572.1">
    <property type="nucleotide sequence ID" value="NZ_BBYA01000010.1"/>
</dbReference>
<dbReference type="NCBIfam" id="TIGR00595">
    <property type="entry name" value="priA"/>
    <property type="match status" value="1"/>
</dbReference>
<evidence type="ECO:0000313" key="15">
    <source>
        <dbReference type="Proteomes" id="UP000050430"/>
    </source>
</evidence>
<feature type="binding site" evidence="12">
    <location>
        <position position="599"/>
    </location>
    <ligand>
        <name>Zn(2+)</name>
        <dbReference type="ChEBI" id="CHEBI:29105"/>
        <label>1</label>
    </ligand>
</feature>
<comment type="catalytic activity">
    <reaction evidence="11 12">
        <text>ATP + H2O = ADP + phosphate + H(+)</text>
        <dbReference type="Rhea" id="RHEA:13065"/>
        <dbReference type="ChEBI" id="CHEBI:15377"/>
        <dbReference type="ChEBI" id="CHEBI:15378"/>
        <dbReference type="ChEBI" id="CHEBI:30616"/>
        <dbReference type="ChEBI" id="CHEBI:43474"/>
        <dbReference type="ChEBI" id="CHEBI:456216"/>
        <dbReference type="EC" id="5.6.2.4"/>
    </reaction>
</comment>
<evidence type="ECO:0000256" key="10">
    <source>
        <dbReference type="ARBA" id="ARBA00023235"/>
    </source>
</evidence>
<proteinExistence type="inferred from homology"/>
<keyword evidence="2 12" id="KW-0235">DNA replication</keyword>
<evidence type="ECO:0000256" key="8">
    <source>
        <dbReference type="ARBA" id="ARBA00022840"/>
    </source>
</evidence>
<gene>
    <name evidence="12" type="primary">priA</name>
    <name evidence="14" type="ORF">ADM99_16250</name>
</gene>
<feature type="binding site" evidence="12">
    <location>
        <position position="559"/>
    </location>
    <ligand>
        <name>Zn(2+)</name>
        <dbReference type="ChEBI" id="CHEBI:29105"/>
        <label>1</label>
    </ligand>
</feature>
<keyword evidence="10 12" id="KW-0413">Isomerase</keyword>
<dbReference type="GO" id="GO:0005524">
    <property type="term" value="F:ATP binding"/>
    <property type="evidence" value="ECO:0007669"/>
    <property type="project" value="UniProtKB-UniRule"/>
</dbReference>
<dbReference type="EMBL" id="LGCK01000014">
    <property type="protein sequence ID" value="KPL70648.1"/>
    <property type="molecule type" value="Genomic_DNA"/>
</dbReference>
<keyword evidence="1 12" id="KW-0639">Primosome</keyword>
<keyword evidence="9 12" id="KW-0238">DNA-binding</keyword>
<dbReference type="PANTHER" id="PTHR30580">
    <property type="entry name" value="PRIMOSOMAL PROTEIN N"/>
    <property type="match status" value="1"/>
</dbReference>
<feature type="binding site" evidence="12">
    <location>
        <position position="568"/>
    </location>
    <ligand>
        <name>Zn(2+)</name>
        <dbReference type="ChEBI" id="CHEBI:29105"/>
        <label>2</label>
    </ligand>
</feature>
<dbReference type="PANTHER" id="PTHR30580:SF0">
    <property type="entry name" value="PRIMOSOMAL PROTEIN N"/>
    <property type="match status" value="1"/>
</dbReference>
<evidence type="ECO:0000256" key="6">
    <source>
        <dbReference type="ARBA" id="ARBA00022806"/>
    </source>
</evidence>
<dbReference type="GO" id="GO:0006310">
    <property type="term" value="P:DNA recombination"/>
    <property type="evidence" value="ECO:0007669"/>
    <property type="project" value="InterPro"/>
</dbReference>
<dbReference type="GO" id="GO:0008270">
    <property type="term" value="F:zinc ion binding"/>
    <property type="evidence" value="ECO:0007669"/>
    <property type="project" value="UniProtKB-UniRule"/>
</dbReference>
<evidence type="ECO:0000256" key="12">
    <source>
        <dbReference type="HAMAP-Rule" id="MF_00983"/>
    </source>
</evidence>
<dbReference type="InterPro" id="IPR041236">
    <property type="entry name" value="PriA_C"/>
</dbReference>
<feature type="binding site" evidence="12">
    <location>
        <position position="556"/>
    </location>
    <ligand>
        <name>Zn(2+)</name>
        <dbReference type="ChEBI" id="CHEBI:29105"/>
        <label>1</label>
    </ligand>
</feature>
<evidence type="ECO:0000259" key="13">
    <source>
        <dbReference type="PROSITE" id="PS51192"/>
    </source>
</evidence>
<dbReference type="SMART" id="SM00487">
    <property type="entry name" value="DEXDc"/>
    <property type="match status" value="1"/>
</dbReference>
<comment type="function">
    <text evidence="12">Initiates the restart of stalled replication forks, which reloads the replicative helicase on sites other than the origin of replication. Recognizes and binds to abandoned replication forks and remodels them to uncover a helicase loading site. Promotes assembly of the primosome at these replication forks.</text>
</comment>
<dbReference type="InterPro" id="IPR005259">
    <property type="entry name" value="PriA"/>
</dbReference>
<dbReference type="AlphaFoldDB" id="A0A0P6XHR7"/>
<feature type="binding site" evidence="12">
    <location>
        <position position="586"/>
    </location>
    <ligand>
        <name>Zn(2+)</name>
        <dbReference type="ChEBI" id="CHEBI:29105"/>
        <label>2</label>
    </ligand>
</feature>
<dbReference type="InterPro" id="IPR001650">
    <property type="entry name" value="Helicase_C-like"/>
</dbReference>
<keyword evidence="5 12" id="KW-0378">Hydrolase</keyword>
<dbReference type="PROSITE" id="PS51192">
    <property type="entry name" value="HELICASE_ATP_BIND_1"/>
    <property type="match status" value="1"/>
</dbReference>
<dbReference type="Proteomes" id="UP000050430">
    <property type="component" value="Unassembled WGS sequence"/>
</dbReference>
<feature type="binding site" evidence="12">
    <location>
        <position position="583"/>
    </location>
    <ligand>
        <name>Zn(2+)</name>
        <dbReference type="ChEBI" id="CHEBI:29105"/>
        <label>2</label>
    </ligand>
</feature>
<dbReference type="FunFam" id="3.40.50.300:FF:000489">
    <property type="entry name" value="Primosome assembly protein PriA"/>
    <property type="match status" value="1"/>
</dbReference>
<dbReference type="InterPro" id="IPR011545">
    <property type="entry name" value="DEAD/DEAH_box_helicase_dom"/>
</dbReference>
<evidence type="ECO:0000256" key="3">
    <source>
        <dbReference type="ARBA" id="ARBA00022723"/>
    </source>
</evidence>
<evidence type="ECO:0000256" key="9">
    <source>
        <dbReference type="ARBA" id="ARBA00023125"/>
    </source>
</evidence>
<dbReference type="GO" id="GO:0016887">
    <property type="term" value="F:ATP hydrolysis activity"/>
    <property type="evidence" value="ECO:0007669"/>
    <property type="project" value="RHEA"/>
</dbReference>
<dbReference type="GO" id="GO:0043138">
    <property type="term" value="F:3'-5' DNA helicase activity"/>
    <property type="evidence" value="ECO:0007669"/>
    <property type="project" value="UniProtKB-EC"/>
</dbReference>
<dbReference type="Pfam" id="PF00270">
    <property type="entry name" value="DEAD"/>
    <property type="match status" value="1"/>
</dbReference>
<sequence>MDISSYARVAVNVPAISREFDYLIPEEFQGKISAGSLVEVPFNNRLLQGVVTRLVNIPEVVDVKPIISLVDPFPVLTARQLQLAGFLSETTMAPLCQCIDLMIPPGLSSQADTLVELIDGNESLDGLGQTEVRLMKQLIERGNLRLRQLEAAIPHVPLQGSIRKLQQAGKIKTRSILLPPRVKPKLIRTASLAHPIDSISNLKLAGQKAEKTQLRRQMALEFLSNEALPVDVTWIYAASGCTLADLVALQEMNLIVLHETEIWRDPLKNVIPLDQAKPVLTSDQKTAWETISHTLQQVNTGVKTRPMLLQGITGSGKTELYMRAVEDTIMARRQAIVLVPEISLTPLAVQRFLSRFPGQVGLIHSRLSPGERYDTWRRARAGMLPVIIGPRSALFTPLENIGLIVIDECHDDSYYQSDVLPMYSTQQAALKYAEICQCALLLGSATPDVTQLYEVHRGVWQHLTLPRRVGVYGNKTFLTSARGEVVQSEQSGFPSDDAGQSGLPHVEIVDMREELKAGTRSMFSRPLQEGLQKVLEAGEQAILFLNRRGTATYVFCFDCGHSLRCPRCEIPLTLHTTQDGLVCHHCGYKRQMPKSCPNCGSSRIKAFGTGTERVEAELKNLFPTARILRWDSESTQGKDSHEIILDHFTAHHADFLIGTQMVSKGHDFPLVTLVGILLAETGLNLPDYRAPERTFQLITQVAGRAGRGERGGRVLLQTYMPQHYAIQAASRHDLNAFYEVDIKERYRLQYPPFIRLARLLFQDMREKNCQEQAEKIRAAIAHKIEIENMGASSVGGALPCFFSRQGGYYRYQVLLRSPDPVRVLEGIPLENCRVQIDPPDLL</sequence>
<evidence type="ECO:0000256" key="5">
    <source>
        <dbReference type="ARBA" id="ARBA00022801"/>
    </source>
</evidence>
<dbReference type="GO" id="GO:0006270">
    <property type="term" value="P:DNA replication initiation"/>
    <property type="evidence" value="ECO:0007669"/>
    <property type="project" value="TreeGrafter"/>
</dbReference>
<dbReference type="InterPro" id="IPR027417">
    <property type="entry name" value="P-loop_NTPase"/>
</dbReference>
<evidence type="ECO:0000256" key="7">
    <source>
        <dbReference type="ARBA" id="ARBA00022833"/>
    </source>
</evidence>
<keyword evidence="4 12" id="KW-0547">Nucleotide-binding</keyword>
<dbReference type="SUPFAM" id="SSF52540">
    <property type="entry name" value="P-loop containing nucleoside triphosphate hydrolases"/>
    <property type="match status" value="1"/>
</dbReference>
<dbReference type="Pfam" id="PF18319">
    <property type="entry name" value="Zn_ribbon_PriA"/>
    <property type="match status" value="1"/>
</dbReference>
<dbReference type="SMART" id="SM00490">
    <property type="entry name" value="HELICc"/>
    <property type="match status" value="1"/>
</dbReference>
<dbReference type="InterPro" id="IPR042115">
    <property type="entry name" value="PriA_3primeBD_sf"/>
</dbReference>
<dbReference type="GO" id="GO:0006302">
    <property type="term" value="P:double-strand break repair"/>
    <property type="evidence" value="ECO:0007669"/>
    <property type="project" value="InterPro"/>
</dbReference>
<dbReference type="Gene3D" id="3.40.50.300">
    <property type="entry name" value="P-loop containing nucleotide triphosphate hydrolases"/>
    <property type="match status" value="2"/>
</dbReference>
<feature type="domain" description="Helicase ATP-binding" evidence="13">
    <location>
        <begin position="298"/>
        <end position="465"/>
    </location>
</feature>
<evidence type="ECO:0000313" key="14">
    <source>
        <dbReference type="EMBL" id="KPL70648.1"/>
    </source>
</evidence>
<dbReference type="PATRIC" id="fig|229920.5.peg.631"/>
<evidence type="ECO:0000256" key="1">
    <source>
        <dbReference type="ARBA" id="ARBA00022515"/>
    </source>
</evidence>
<comment type="cofactor">
    <cofactor evidence="12">
        <name>Zn(2+)</name>
        <dbReference type="ChEBI" id="CHEBI:29105"/>
    </cofactor>
    <text evidence="12">Binds 2 zinc ions per subunit.</text>
</comment>
<evidence type="ECO:0000256" key="2">
    <source>
        <dbReference type="ARBA" id="ARBA00022705"/>
    </source>
</evidence>
<feature type="binding site" evidence="12">
    <location>
        <position position="596"/>
    </location>
    <ligand>
        <name>Zn(2+)</name>
        <dbReference type="ChEBI" id="CHEBI:29105"/>
        <label>1</label>
    </ligand>
</feature>
<dbReference type="Gene3D" id="3.40.1440.60">
    <property type="entry name" value="PriA, 3(prime) DNA-binding domain"/>
    <property type="match status" value="1"/>
</dbReference>
<dbReference type="InterPro" id="IPR041222">
    <property type="entry name" value="PriA_3primeBD"/>
</dbReference>
<protein>
    <recommendedName>
        <fullName evidence="12">Replication restart protein PriA</fullName>
    </recommendedName>
    <alternativeName>
        <fullName evidence="12">ATP-dependent DNA helicase PriA</fullName>
        <ecNumber evidence="12">5.6.2.4</ecNumber>
    </alternativeName>
    <alternativeName>
        <fullName evidence="12">DNA 3'-5' helicase PriA</fullName>
    </alternativeName>
</protein>
<dbReference type="STRING" id="229920.ADM99_16250"/>
<dbReference type="Pfam" id="PF18074">
    <property type="entry name" value="PriA_C"/>
    <property type="match status" value="1"/>
</dbReference>